<keyword evidence="1" id="KW-1133">Transmembrane helix</keyword>
<keyword evidence="3" id="KW-1185">Reference proteome</keyword>
<dbReference type="RefSeq" id="WP_116679656.1">
    <property type="nucleotide sequence ID" value="NZ_JBGXZY010000043.1"/>
</dbReference>
<gene>
    <name evidence="2" type="ORF">C7382_11217</name>
</gene>
<keyword evidence="1" id="KW-0812">Transmembrane</keyword>
<dbReference type="Proteomes" id="UP000245462">
    <property type="component" value="Unassembled WGS sequence"/>
</dbReference>
<feature type="transmembrane region" description="Helical" evidence="1">
    <location>
        <begin position="12"/>
        <end position="33"/>
    </location>
</feature>
<feature type="transmembrane region" description="Helical" evidence="1">
    <location>
        <begin position="78"/>
        <end position="98"/>
    </location>
</feature>
<reference evidence="2 3" key="1">
    <citation type="submission" date="2018-04" db="EMBL/GenBank/DDBJ databases">
        <title>Genomic Encyclopedia of Type Strains, Phase IV (KMG-IV): sequencing the most valuable type-strain genomes for metagenomic binning, comparative biology and taxonomic classification.</title>
        <authorList>
            <person name="Goeker M."/>
        </authorList>
    </citation>
    <scope>NUCLEOTIDE SEQUENCE [LARGE SCALE GENOMIC DNA]</scope>
    <source>
        <strain evidence="2 3">DSM 28520</strain>
    </source>
</reference>
<proteinExistence type="predicted"/>
<name>A0A2U1F939_9PORP</name>
<dbReference type="EMBL" id="QEKY01000012">
    <property type="protein sequence ID" value="PVZ08676.1"/>
    <property type="molecule type" value="Genomic_DNA"/>
</dbReference>
<comment type="caution">
    <text evidence="2">The sequence shown here is derived from an EMBL/GenBank/DDBJ whole genome shotgun (WGS) entry which is preliminary data.</text>
</comment>
<evidence type="ECO:0000313" key="3">
    <source>
        <dbReference type="Proteomes" id="UP000245462"/>
    </source>
</evidence>
<dbReference type="GeneID" id="94551117"/>
<keyword evidence="1" id="KW-0472">Membrane</keyword>
<organism evidence="2 3">
    <name type="scientific">Porphyromonas loveana</name>
    <dbReference type="NCBI Taxonomy" id="1884669"/>
    <lineage>
        <taxon>Bacteria</taxon>
        <taxon>Pseudomonadati</taxon>
        <taxon>Bacteroidota</taxon>
        <taxon>Bacteroidia</taxon>
        <taxon>Bacteroidales</taxon>
        <taxon>Porphyromonadaceae</taxon>
        <taxon>Porphyromonas</taxon>
    </lineage>
</organism>
<sequence>MEDRSNLFRMSALMGLIFGAFWCLKYICVMLAFNMPLLILLYLPLTCFVPFMAHILTRRYRNSLPEQDRFSFMHGWQFSTLLYLFAAILVSIPHYFFYADILPTHLPNLKAQLQESSAMMTQIFGTENWQEALEQGLSVRPAARVLNDISTNFFWGALFSIPVGLILRRRASSDNTQEQ</sequence>
<feature type="transmembrane region" description="Helical" evidence="1">
    <location>
        <begin position="149"/>
        <end position="167"/>
    </location>
</feature>
<dbReference type="AlphaFoldDB" id="A0A2U1F939"/>
<dbReference type="InterPro" id="IPR025250">
    <property type="entry name" value="DUF4199"/>
</dbReference>
<accession>A0A2U1F939</accession>
<dbReference type="Pfam" id="PF13858">
    <property type="entry name" value="DUF4199"/>
    <property type="match status" value="1"/>
</dbReference>
<evidence type="ECO:0000256" key="1">
    <source>
        <dbReference type="SAM" id="Phobius"/>
    </source>
</evidence>
<protein>
    <submittedName>
        <fullName evidence="2">Uncharacterized protein DUF4199</fullName>
    </submittedName>
</protein>
<dbReference type="OrthoDB" id="997092at2"/>
<evidence type="ECO:0000313" key="2">
    <source>
        <dbReference type="EMBL" id="PVZ08676.1"/>
    </source>
</evidence>
<feature type="transmembrane region" description="Helical" evidence="1">
    <location>
        <begin position="39"/>
        <end position="57"/>
    </location>
</feature>